<keyword evidence="2" id="KW-1185">Reference proteome</keyword>
<protein>
    <submittedName>
        <fullName evidence="1">Uncharacterized protein</fullName>
    </submittedName>
</protein>
<evidence type="ECO:0000313" key="2">
    <source>
        <dbReference type="Proteomes" id="UP000198362"/>
    </source>
</evidence>
<reference evidence="1 2" key="1">
    <citation type="submission" date="2017-06" db="EMBL/GenBank/DDBJ databases">
        <authorList>
            <person name="Kim H.J."/>
            <person name="Triplett B.A."/>
        </authorList>
    </citation>
    <scope>NUCLEOTIDE SEQUENCE [LARGE SCALE GENOMIC DNA]</scope>
    <source>
        <strain evidence="1 2">CGMCC 4.5593</strain>
    </source>
</reference>
<name>A0A239MNN8_9ACTN</name>
<accession>A0A239MNN8</accession>
<dbReference type="Proteomes" id="UP000198362">
    <property type="component" value="Unassembled WGS sequence"/>
</dbReference>
<sequence length="213" mass="23516">MSALVRNVPVRHRLGTGEFMPSDRSTIPPLQYVNVIGYGPEYQRHPGGPGCGETLFDSPLSAAQCFPEPGLVYRRGVVEHGYQVAVRDLVVVVAGPLAMPSGVQYLRADHRTGEESVRIIVFAVRADNGDQCSISTCSPDGPDLKYLRRDDVHGYVLRRGDVIVSAEGGVAVDRELLRRAVFAARPATEAELRRVPPTTPPGDRYDRLRRWLR</sequence>
<organism evidence="1 2">
    <name type="scientific">Asanoa hainanensis</name>
    <dbReference type="NCBI Taxonomy" id="560556"/>
    <lineage>
        <taxon>Bacteria</taxon>
        <taxon>Bacillati</taxon>
        <taxon>Actinomycetota</taxon>
        <taxon>Actinomycetes</taxon>
        <taxon>Micromonosporales</taxon>
        <taxon>Micromonosporaceae</taxon>
        <taxon>Asanoa</taxon>
    </lineage>
</organism>
<gene>
    <name evidence="1" type="ORF">SAMN05421812_10615</name>
</gene>
<dbReference type="AlphaFoldDB" id="A0A239MNN8"/>
<dbReference type="EMBL" id="FZPH01000006">
    <property type="protein sequence ID" value="SNT43598.1"/>
    <property type="molecule type" value="Genomic_DNA"/>
</dbReference>
<evidence type="ECO:0000313" key="1">
    <source>
        <dbReference type="EMBL" id="SNT43598.1"/>
    </source>
</evidence>
<proteinExistence type="predicted"/>